<reference evidence="1" key="1">
    <citation type="submission" date="2014-09" db="EMBL/GenBank/DDBJ databases">
        <authorList>
            <person name="Magalhaes I.L.F."/>
            <person name="Oliveira U."/>
            <person name="Santos F.R."/>
            <person name="Vidigal T.H.D.A."/>
            <person name="Brescovit A.D."/>
            <person name="Santos A.J."/>
        </authorList>
    </citation>
    <scope>NUCLEOTIDE SEQUENCE</scope>
    <source>
        <tissue evidence="1">Shoot tissue taken approximately 20 cm above the soil surface</tissue>
    </source>
</reference>
<accession>A0A0A9CG66</accession>
<sequence length="95" mass="10815">MKTELPSRLLLDRGLSSRICCLFFLLALYFEKINHLSGREAAREGRIRSRRRTGRTAVKWRGGGRRPRIWLDSGGVEDEGLCDLGWAGQPRSSIE</sequence>
<reference evidence="1" key="2">
    <citation type="journal article" date="2015" name="Data Brief">
        <title>Shoot transcriptome of the giant reed, Arundo donax.</title>
        <authorList>
            <person name="Barrero R.A."/>
            <person name="Guerrero F.D."/>
            <person name="Moolhuijzen P."/>
            <person name="Goolsby J.A."/>
            <person name="Tidwell J."/>
            <person name="Bellgard S.E."/>
            <person name="Bellgard M.I."/>
        </authorList>
    </citation>
    <scope>NUCLEOTIDE SEQUENCE</scope>
    <source>
        <tissue evidence="1">Shoot tissue taken approximately 20 cm above the soil surface</tissue>
    </source>
</reference>
<protein>
    <submittedName>
        <fullName evidence="1">Uncharacterized protein</fullName>
    </submittedName>
</protein>
<organism evidence="1">
    <name type="scientific">Arundo donax</name>
    <name type="common">Giant reed</name>
    <name type="synonym">Donax arundinaceus</name>
    <dbReference type="NCBI Taxonomy" id="35708"/>
    <lineage>
        <taxon>Eukaryota</taxon>
        <taxon>Viridiplantae</taxon>
        <taxon>Streptophyta</taxon>
        <taxon>Embryophyta</taxon>
        <taxon>Tracheophyta</taxon>
        <taxon>Spermatophyta</taxon>
        <taxon>Magnoliopsida</taxon>
        <taxon>Liliopsida</taxon>
        <taxon>Poales</taxon>
        <taxon>Poaceae</taxon>
        <taxon>PACMAD clade</taxon>
        <taxon>Arundinoideae</taxon>
        <taxon>Arundineae</taxon>
        <taxon>Arundo</taxon>
    </lineage>
</organism>
<dbReference type="EMBL" id="GBRH01223344">
    <property type="protein sequence ID" value="JAD74551.1"/>
    <property type="molecule type" value="Transcribed_RNA"/>
</dbReference>
<evidence type="ECO:0000313" key="1">
    <source>
        <dbReference type="EMBL" id="JAD74551.1"/>
    </source>
</evidence>
<proteinExistence type="predicted"/>
<dbReference type="AlphaFoldDB" id="A0A0A9CG66"/>
<name>A0A0A9CG66_ARUDO</name>